<dbReference type="InterPro" id="IPR036291">
    <property type="entry name" value="NAD(P)-bd_dom_sf"/>
</dbReference>
<accession>A0ABP9TKN0</accession>
<gene>
    <name evidence="1" type="ORF">GCM10025778_04800</name>
</gene>
<evidence type="ECO:0000313" key="1">
    <source>
        <dbReference type="EMBL" id="GAA5225950.1"/>
    </source>
</evidence>
<reference evidence="2" key="1">
    <citation type="journal article" date="2019" name="Int. J. Syst. Evol. Microbiol.">
        <title>The Global Catalogue of Microorganisms (GCM) 10K type strain sequencing project: providing services to taxonomists for standard genome sequencing and annotation.</title>
        <authorList>
            <consortium name="The Broad Institute Genomics Platform"/>
            <consortium name="The Broad Institute Genome Sequencing Center for Infectious Disease"/>
            <person name="Wu L."/>
            <person name="Ma J."/>
        </authorList>
    </citation>
    <scope>NUCLEOTIDE SEQUENCE [LARGE SCALE GENOMIC DNA]</scope>
    <source>
        <strain evidence="2">JCM 18952</strain>
    </source>
</reference>
<proteinExistence type="predicted"/>
<evidence type="ECO:0000313" key="2">
    <source>
        <dbReference type="Proteomes" id="UP001501257"/>
    </source>
</evidence>
<dbReference type="Proteomes" id="UP001501257">
    <property type="component" value="Unassembled WGS sequence"/>
</dbReference>
<dbReference type="RefSeq" id="WP_210100709.1">
    <property type="nucleotide sequence ID" value="NZ_BAABLK010000008.1"/>
</dbReference>
<dbReference type="PROSITE" id="PS51257">
    <property type="entry name" value="PROKAR_LIPOPROTEIN"/>
    <property type="match status" value="1"/>
</dbReference>
<comment type="caution">
    <text evidence="1">The sequence shown here is derived from an EMBL/GenBank/DDBJ whole genome shotgun (WGS) entry which is preliminary data.</text>
</comment>
<dbReference type="EMBL" id="BAABLK010000008">
    <property type="protein sequence ID" value="GAA5225950.1"/>
    <property type="molecule type" value="Genomic_DNA"/>
</dbReference>
<organism evidence="1 2">
    <name type="scientific">Paeniglutamicibacter antarcticus</name>
    <dbReference type="NCBI Taxonomy" id="494023"/>
    <lineage>
        <taxon>Bacteria</taxon>
        <taxon>Bacillati</taxon>
        <taxon>Actinomycetota</taxon>
        <taxon>Actinomycetes</taxon>
        <taxon>Micrococcales</taxon>
        <taxon>Micrococcaceae</taxon>
        <taxon>Paeniglutamicibacter</taxon>
    </lineage>
</organism>
<protein>
    <submittedName>
        <fullName evidence="1">Uncharacterized protein</fullName>
    </submittedName>
</protein>
<name>A0ABP9TKN0_9MICC</name>
<dbReference type="SUPFAM" id="SSF51735">
    <property type="entry name" value="NAD(P)-binding Rossmann-fold domains"/>
    <property type="match status" value="1"/>
</dbReference>
<keyword evidence="2" id="KW-1185">Reference proteome</keyword>
<dbReference type="Gene3D" id="3.40.50.720">
    <property type="entry name" value="NAD(P)-binding Rossmann-like Domain"/>
    <property type="match status" value="1"/>
</dbReference>
<sequence length="72" mass="7526">MRRGSPPDEMVVICGAGGAVGSAAVQIAVAAGCRVIAVAGARDTDWVAGRYWITGIRTCWRNWATLPGKAPR</sequence>